<dbReference type="InterPro" id="IPR030382">
    <property type="entry name" value="MeTrfase_TRM5/TYW2"/>
</dbReference>
<comment type="caution">
    <text evidence="5">The sequence shown here is derived from an EMBL/GenBank/DDBJ whole genome shotgun (WGS) entry which is preliminary data.</text>
</comment>
<evidence type="ECO:0000313" key="5">
    <source>
        <dbReference type="EMBL" id="MFC7125738.1"/>
    </source>
</evidence>
<feature type="domain" description="SAM-dependent methyltransferase TRM5/TYW2-type" evidence="4">
    <location>
        <begin position="91"/>
        <end position="343"/>
    </location>
</feature>
<dbReference type="CDD" id="cd02440">
    <property type="entry name" value="AdoMet_MTases"/>
    <property type="match status" value="1"/>
</dbReference>
<gene>
    <name evidence="5" type="ORF">ACFQJ7_06755</name>
</gene>
<keyword evidence="5" id="KW-0489">Methyltransferase</keyword>
<keyword evidence="1" id="KW-0808">Transferase</keyword>
<sequence>MSEQSLAAVVEETETQIALASLKSEGVYDDSRHIAAFEDGTVSIPITEPPQQTAVLEVVEQRGEQRLQTLADHLRKRGWNESEIDDAPGSWAVIGSVILVDLADVPRPGEVGKALLAMHGHADTVLAREGISGQHREPSVDVVAGVGDTETVHREHGTTYALDLAEVMFSPGNKAERAHMGEVVTDGERVLDMFAGIGYFTLPMARGGAQVTAVEHNPTSFQYLVENVVNNGVQAAVETYRADCRDVVARGVEKANSQFVFERVVMGYYDAYEYLDSGLTALESGGTVHMHAATPEAAIPDRPVDRLHTAAKRTDRQVEDYALREIKGYSEGVSHVVVDAVVA</sequence>
<dbReference type="EMBL" id="JBHSZQ010000008">
    <property type="protein sequence ID" value="MFC7125738.1"/>
    <property type="molecule type" value="Genomic_DNA"/>
</dbReference>
<name>A0ABD5X3I4_9EURY</name>
<dbReference type="AlphaFoldDB" id="A0ABD5X3I4"/>
<dbReference type="SUPFAM" id="SSF53335">
    <property type="entry name" value="S-adenosyl-L-methionine-dependent methyltransferases"/>
    <property type="match status" value="1"/>
</dbReference>
<dbReference type="GO" id="GO:0008168">
    <property type="term" value="F:methyltransferase activity"/>
    <property type="evidence" value="ECO:0007669"/>
    <property type="project" value="UniProtKB-KW"/>
</dbReference>
<dbReference type="InterPro" id="IPR056743">
    <property type="entry name" value="TRM5-TYW2-like_MTfase"/>
</dbReference>
<evidence type="ECO:0000259" key="4">
    <source>
        <dbReference type="PROSITE" id="PS51684"/>
    </source>
</evidence>
<dbReference type="PANTHER" id="PTHR23245">
    <property type="entry name" value="TRNA METHYLTRANSFERASE"/>
    <property type="match status" value="1"/>
</dbReference>
<accession>A0ABD5X3I4</accession>
<reference evidence="5 6" key="1">
    <citation type="journal article" date="2014" name="Int. J. Syst. Evol. Microbiol.">
        <title>Complete genome sequence of Corynebacterium casei LMG S-19264T (=DSM 44701T), isolated from a smear-ripened cheese.</title>
        <authorList>
            <consortium name="US DOE Joint Genome Institute (JGI-PGF)"/>
            <person name="Walter F."/>
            <person name="Albersmeier A."/>
            <person name="Kalinowski J."/>
            <person name="Ruckert C."/>
        </authorList>
    </citation>
    <scope>NUCLEOTIDE SEQUENCE [LARGE SCALE GENOMIC DNA]</scope>
    <source>
        <strain evidence="5 6">CGMCC 4.7215</strain>
    </source>
</reference>
<evidence type="ECO:0000256" key="3">
    <source>
        <dbReference type="ARBA" id="ARBA00022694"/>
    </source>
</evidence>
<protein>
    <submittedName>
        <fullName evidence="5">Class I SAM-dependent methyltransferase</fullName>
    </submittedName>
</protein>
<proteinExistence type="predicted"/>
<dbReference type="PANTHER" id="PTHR23245:SF41">
    <property type="entry name" value="TRNA(PHE) (4-DEMETHYLWYOSINE(37)-C(7)) AMINOCARBOXYPROPYLTRANSFERASE"/>
    <property type="match status" value="1"/>
</dbReference>
<evidence type="ECO:0000256" key="2">
    <source>
        <dbReference type="ARBA" id="ARBA00022691"/>
    </source>
</evidence>
<organism evidence="5 6">
    <name type="scientific">Halovenus rubra</name>
    <dbReference type="NCBI Taxonomy" id="869890"/>
    <lineage>
        <taxon>Archaea</taxon>
        <taxon>Methanobacteriati</taxon>
        <taxon>Methanobacteriota</taxon>
        <taxon>Stenosarchaea group</taxon>
        <taxon>Halobacteria</taxon>
        <taxon>Halobacteriales</taxon>
        <taxon>Haloarculaceae</taxon>
        <taxon>Halovenus</taxon>
    </lineage>
</organism>
<evidence type="ECO:0000313" key="6">
    <source>
        <dbReference type="Proteomes" id="UP001596414"/>
    </source>
</evidence>
<dbReference type="InterPro" id="IPR029063">
    <property type="entry name" value="SAM-dependent_MTases_sf"/>
</dbReference>
<dbReference type="Gene3D" id="3.40.50.150">
    <property type="entry name" value="Vaccinia Virus protein VP39"/>
    <property type="match status" value="1"/>
</dbReference>
<dbReference type="PROSITE" id="PS51684">
    <property type="entry name" value="SAM_MT_TRM5_TYW2"/>
    <property type="match status" value="1"/>
</dbReference>
<dbReference type="Gene3D" id="3.30.300.110">
    <property type="entry name" value="Met-10+ protein-like domains"/>
    <property type="match status" value="1"/>
</dbReference>
<dbReference type="Pfam" id="PF25133">
    <property type="entry name" value="TYW2_N_2"/>
    <property type="match status" value="1"/>
</dbReference>
<dbReference type="GO" id="GO:0032259">
    <property type="term" value="P:methylation"/>
    <property type="evidence" value="ECO:0007669"/>
    <property type="project" value="UniProtKB-KW"/>
</dbReference>
<dbReference type="Proteomes" id="UP001596414">
    <property type="component" value="Unassembled WGS sequence"/>
</dbReference>
<keyword evidence="2" id="KW-0949">S-adenosyl-L-methionine</keyword>
<dbReference type="Pfam" id="PF02475">
    <property type="entry name" value="TRM5-TYW2_MTfase"/>
    <property type="match status" value="1"/>
</dbReference>
<evidence type="ECO:0000256" key="1">
    <source>
        <dbReference type="ARBA" id="ARBA00022679"/>
    </source>
</evidence>
<dbReference type="InterPro" id="IPR056744">
    <property type="entry name" value="TRM5/TYW2-like_N"/>
</dbReference>
<dbReference type="RefSeq" id="WP_267636875.1">
    <property type="nucleotide sequence ID" value="NZ_JAODIY010000008.1"/>
</dbReference>
<dbReference type="GO" id="GO:0006400">
    <property type="term" value="P:tRNA modification"/>
    <property type="evidence" value="ECO:0007669"/>
    <property type="project" value="UniProtKB-ARBA"/>
</dbReference>
<keyword evidence="3" id="KW-0819">tRNA processing</keyword>